<accession>A0A147KMZ4</accession>
<dbReference type="PRINTS" id="PR00035">
    <property type="entry name" value="HTHGNTR"/>
</dbReference>
<dbReference type="STRING" id="665004.AC529_00415"/>
<dbReference type="EMBL" id="LGEM01000003">
    <property type="protein sequence ID" value="KUP98621.1"/>
    <property type="molecule type" value="Genomic_DNA"/>
</dbReference>
<sequence>MTIESPVRAAPGVGRMTVTRRAVEQIKAMIADGTLHPGQRLPTERELAAGMGLSRSSMREAIRVLTTLGVLEARHGAGVYVTELRPRDLLEPFSVLAEVGRGHTLLEVLQVRRIVEPAATALAAVRATDAQLAELDGLLEDGRGCGAGEAAAADRAFHRAVAELAGNATLAALVDGLSSPALGARLGRGEADEEEWTARLREDHRRIHDALLARDPDAARAAATLHVLGLEERLRRRMADAPWL</sequence>
<dbReference type="Proteomes" id="UP000074382">
    <property type="component" value="Unassembled WGS sequence"/>
</dbReference>
<keyword evidence="2" id="KW-0238">DNA-binding</keyword>
<protein>
    <submittedName>
        <fullName evidence="5">GntR family transcriptional regulator</fullName>
    </submittedName>
</protein>
<comment type="caution">
    <text evidence="5">The sequence shown here is derived from an EMBL/GenBank/DDBJ whole genome shotgun (WGS) entry which is preliminary data.</text>
</comment>
<keyword evidence="3" id="KW-0804">Transcription</keyword>
<name>A0A147KMZ4_THECS</name>
<keyword evidence="6" id="KW-1185">Reference proteome</keyword>
<dbReference type="AlphaFoldDB" id="A0A147KMZ4"/>
<dbReference type="Pfam" id="PF00392">
    <property type="entry name" value="GntR"/>
    <property type="match status" value="1"/>
</dbReference>
<evidence type="ECO:0000256" key="2">
    <source>
        <dbReference type="ARBA" id="ARBA00023125"/>
    </source>
</evidence>
<dbReference type="Gene3D" id="1.10.10.10">
    <property type="entry name" value="Winged helix-like DNA-binding domain superfamily/Winged helix DNA-binding domain"/>
    <property type="match status" value="1"/>
</dbReference>
<evidence type="ECO:0000259" key="4">
    <source>
        <dbReference type="PROSITE" id="PS50949"/>
    </source>
</evidence>
<proteinExistence type="predicted"/>
<dbReference type="PANTHER" id="PTHR43537:SF5">
    <property type="entry name" value="UXU OPERON TRANSCRIPTIONAL REGULATOR"/>
    <property type="match status" value="1"/>
</dbReference>
<dbReference type="GO" id="GO:0003677">
    <property type="term" value="F:DNA binding"/>
    <property type="evidence" value="ECO:0007669"/>
    <property type="project" value="UniProtKB-KW"/>
</dbReference>
<dbReference type="Pfam" id="PF07729">
    <property type="entry name" value="FCD"/>
    <property type="match status" value="1"/>
</dbReference>
<dbReference type="GO" id="GO:0003700">
    <property type="term" value="F:DNA-binding transcription factor activity"/>
    <property type="evidence" value="ECO:0007669"/>
    <property type="project" value="InterPro"/>
</dbReference>
<dbReference type="SMART" id="SM00345">
    <property type="entry name" value="HTH_GNTR"/>
    <property type="match status" value="1"/>
</dbReference>
<dbReference type="InterPro" id="IPR011711">
    <property type="entry name" value="GntR_C"/>
</dbReference>
<organism evidence="5 6">
    <name type="scientific">Thermobifida cellulosilytica TB100</name>
    <dbReference type="NCBI Taxonomy" id="665004"/>
    <lineage>
        <taxon>Bacteria</taxon>
        <taxon>Bacillati</taxon>
        <taxon>Actinomycetota</taxon>
        <taxon>Actinomycetes</taxon>
        <taxon>Streptosporangiales</taxon>
        <taxon>Nocardiopsidaceae</taxon>
        <taxon>Thermobifida</taxon>
    </lineage>
</organism>
<evidence type="ECO:0000313" key="6">
    <source>
        <dbReference type="Proteomes" id="UP000074382"/>
    </source>
</evidence>
<gene>
    <name evidence="5" type="ORF">AC529_00415</name>
</gene>
<dbReference type="InterPro" id="IPR036390">
    <property type="entry name" value="WH_DNA-bd_sf"/>
</dbReference>
<dbReference type="InterPro" id="IPR000524">
    <property type="entry name" value="Tscrpt_reg_HTH_GntR"/>
</dbReference>
<dbReference type="SUPFAM" id="SSF46785">
    <property type="entry name" value="Winged helix' DNA-binding domain"/>
    <property type="match status" value="1"/>
</dbReference>
<evidence type="ECO:0000256" key="1">
    <source>
        <dbReference type="ARBA" id="ARBA00023015"/>
    </source>
</evidence>
<feature type="domain" description="HTH gntR-type" evidence="4">
    <location>
        <begin position="16"/>
        <end position="84"/>
    </location>
</feature>
<dbReference type="SMART" id="SM00895">
    <property type="entry name" value="FCD"/>
    <property type="match status" value="1"/>
</dbReference>
<dbReference type="InterPro" id="IPR008920">
    <property type="entry name" value="TF_FadR/GntR_C"/>
</dbReference>
<dbReference type="Gene3D" id="1.20.120.530">
    <property type="entry name" value="GntR ligand-binding domain-like"/>
    <property type="match status" value="1"/>
</dbReference>
<dbReference type="OrthoDB" id="7989071at2"/>
<dbReference type="PROSITE" id="PS50949">
    <property type="entry name" value="HTH_GNTR"/>
    <property type="match status" value="1"/>
</dbReference>
<dbReference type="CDD" id="cd07377">
    <property type="entry name" value="WHTH_GntR"/>
    <property type="match status" value="1"/>
</dbReference>
<evidence type="ECO:0000313" key="5">
    <source>
        <dbReference type="EMBL" id="KUP98621.1"/>
    </source>
</evidence>
<dbReference type="InterPro" id="IPR036388">
    <property type="entry name" value="WH-like_DNA-bd_sf"/>
</dbReference>
<dbReference type="RefSeq" id="WP_068755437.1">
    <property type="nucleotide sequence ID" value="NZ_KQ950181.1"/>
</dbReference>
<dbReference type="PATRIC" id="fig|665004.4.peg.1922"/>
<evidence type="ECO:0000256" key="3">
    <source>
        <dbReference type="ARBA" id="ARBA00023163"/>
    </source>
</evidence>
<keyword evidence="1" id="KW-0805">Transcription regulation</keyword>
<reference evidence="6" key="1">
    <citation type="journal article" date="2017" name="Acta Aliment.">
        <title>Plant polysaccharide degrading enzyme system of Thermpbifida cellulosilytica TB100 revealed by de novo genome project data.</title>
        <authorList>
            <person name="Toth A."/>
            <person name="Baka E."/>
            <person name="Luzics S."/>
            <person name="Bata-Vidacs I."/>
            <person name="Nagy I."/>
            <person name="Balint B."/>
            <person name="Herceg R."/>
            <person name="Olasz F."/>
            <person name="Wilk T."/>
            <person name="Nagy T."/>
            <person name="Kriszt B."/>
            <person name="Nagy I."/>
            <person name="Kukolya J."/>
        </authorList>
    </citation>
    <scope>NUCLEOTIDE SEQUENCE [LARGE SCALE GENOMIC DNA]</scope>
    <source>
        <strain evidence="6">TB100</strain>
    </source>
</reference>
<dbReference type="SUPFAM" id="SSF48008">
    <property type="entry name" value="GntR ligand-binding domain-like"/>
    <property type="match status" value="1"/>
</dbReference>
<dbReference type="PANTHER" id="PTHR43537">
    <property type="entry name" value="TRANSCRIPTIONAL REGULATOR, GNTR FAMILY"/>
    <property type="match status" value="1"/>
</dbReference>